<comment type="subunit">
    <text evidence="5">RNAP is composed of a core of 2 alpha, a beta and a beta' subunit. The core is associated with a delta subunit, and at least one of epsilon or omega. When a sigma factor is associated with the core the holoenzyme is formed, which can initiate transcription.</text>
</comment>
<evidence type="ECO:0000313" key="6">
    <source>
        <dbReference type="EMBL" id="EFU73373.1"/>
    </source>
</evidence>
<evidence type="ECO:0000256" key="2">
    <source>
        <dbReference type="ARBA" id="ARBA00022679"/>
    </source>
</evidence>
<comment type="caution">
    <text evidence="6">The sequence shown here is derived from an EMBL/GenBank/DDBJ whole genome shotgun (WGS) entry which is preliminary data.</text>
</comment>
<dbReference type="eggNOG" id="COG5503">
    <property type="taxonomic scope" value="Bacteria"/>
</dbReference>
<keyword evidence="3 5" id="KW-0548">Nucleotidyltransferase</keyword>
<dbReference type="GO" id="GO:0003677">
    <property type="term" value="F:DNA binding"/>
    <property type="evidence" value="ECO:0007669"/>
    <property type="project" value="UniProtKB-UniRule"/>
</dbReference>
<name>E6LHH4_ENTI1</name>
<dbReference type="HAMAP" id="MF_01553">
    <property type="entry name" value="RNApol_bact_RpoY"/>
    <property type="match status" value="1"/>
</dbReference>
<comment type="function">
    <text evidence="5">A non-essential component of RNA polymerase (RNAP).</text>
</comment>
<protein>
    <recommendedName>
        <fullName evidence="5">DNA-directed RNA polymerase subunit epsilon</fullName>
        <shortName evidence="5">RNAP epsilon subunit</shortName>
        <ecNumber evidence="5">2.7.7.6</ecNumber>
    </recommendedName>
    <alternativeName>
        <fullName evidence="5">RNA polymerase epsilon subunit</fullName>
    </alternativeName>
    <alternativeName>
        <fullName evidence="5">Transcriptase subunit epsilon</fullName>
    </alternativeName>
</protein>
<comment type="catalytic activity">
    <reaction evidence="5">
        <text>RNA(n) + a ribonucleoside 5'-triphosphate = RNA(n+1) + diphosphate</text>
        <dbReference type="Rhea" id="RHEA:21248"/>
        <dbReference type="Rhea" id="RHEA-COMP:14527"/>
        <dbReference type="Rhea" id="RHEA-COMP:17342"/>
        <dbReference type="ChEBI" id="CHEBI:33019"/>
        <dbReference type="ChEBI" id="CHEBI:61557"/>
        <dbReference type="ChEBI" id="CHEBI:140395"/>
        <dbReference type="EC" id="2.7.7.6"/>
    </reaction>
</comment>
<dbReference type="Gene3D" id="3.10.20.730">
    <property type="entry name" value="RNAP, epsilon subunit-like"/>
    <property type="match status" value="1"/>
</dbReference>
<dbReference type="STRING" id="888064.HMPREF9088_1814"/>
<evidence type="ECO:0000256" key="1">
    <source>
        <dbReference type="ARBA" id="ARBA00022478"/>
    </source>
</evidence>
<keyword evidence="7" id="KW-1185">Reference proteome</keyword>
<evidence type="ECO:0000313" key="7">
    <source>
        <dbReference type="Proteomes" id="UP000010296"/>
    </source>
</evidence>
<accession>E6LHH4</accession>
<dbReference type="HOGENOM" id="CLU_187518_0_0_9"/>
<dbReference type="Proteomes" id="UP000010296">
    <property type="component" value="Unassembled WGS sequence"/>
</dbReference>
<evidence type="ECO:0000256" key="5">
    <source>
        <dbReference type="HAMAP-Rule" id="MF_01553"/>
    </source>
</evidence>
<dbReference type="NCBIfam" id="NF010188">
    <property type="entry name" value="PRK13667.1"/>
    <property type="match status" value="1"/>
</dbReference>
<dbReference type="AlphaFoldDB" id="E6LHH4"/>
<dbReference type="GO" id="GO:0003899">
    <property type="term" value="F:DNA-directed RNA polymerase activity"/>
    <property type="evidence" value="ECO:0007669"/>
    <property type="project" value="UniProtKB-UniRule"/>
</dbReference>
<keyword evidence="2 5" id="KW-0808">Transferase</keyword>
<proteinExistence type="inferred from homology"/>
<dbReference type="InterPro" id="IPR009907">
    <property type="entry name" value="RpoY"/>
</dbReference>
<comment type="similarity">
    <text evidence="5">Belongs to the RNA polymerase subunit epsilon family.</text>
</comment>
<keyword evidence="1 5" id="KW-0240">DNA-directed RNA polymerase</keyword>
<evidence type="ECO:0000256" key="3">
    <source>
        <dbReference type="ARBA" id="ARBA00022695"/>
    </source>
</evidence>
<dbReference type="EC" id="2.7.7.6" evidence="5"/>
<reference evidence="6 7" key="1">
    <citation type="submission" date="2010-12" db="EMBL/GenBank/DDBJ databases">
        <authorList>
            <person name="Muzny D."/>
            <person name="Qin X."/>
            <person name="Deng J."/>
            <person name="Jiang H."/>
            <person name="Liu Y."/>
            <person name="Qu J."/>
            <person name="Song X.-Z."/>
            <person name="Zhang L."/>
            <person name="Thornton R."/>
            <person name="Coyle M."/>
            <person name="Francisco L."/>
            <person name="Jackson L."/>
            <person name="Javaid M."/>
            <person name="Korchina V."/>
            <person name="Kovar C."/>
            <person name="Mata R."/>
            <person name="Mathew T."/>
            <person name="Ngo R."/>
            <person name="Nguyen L."/>
            <person name="Nguyen N."/>
            <person name="Okwuonu G."/>
            <person name="Ongeri F."/>
            <person name="Pham C."/>
            <person name="Simmons D."/>
            <person name="Wilczek-Boney K."/>
            <person name="Hale W."/>
            <person name="Jakkamsetti A."/>
            <person name="Pham P."/>
            <person name="Ruth R."/>
            <person name="San Lucas F."/>
            <person name="Warren J."/>
            <person name="Zhang J."/>
            <person name="Zhao Z."/>
            <person name="Zhou C."/>
            <person name="Zhu D."/>
            <person name="Lee S."/>
            <person name="Bess C."/>
            <person name="Blankenburg K."/>
            <person name="Forbes L."/>
            <person name="Fu Q."/>
            <person name="Gubbala S."/>
            <person name="Hirani K."/>
            <person name="Jayaseelan J.C."/>
            <person name="Lara F."/>
            <person name="Munidasa M."/>
            <person name="Palculict T."/>
            <person name="Patil S."/>
            <person name="Pu L.-L."/>
            <person name="Saada N."/>
            <person name="Tang L."/>
            <person name="Weissenberger G."/>
            <person name="Zhu Y."/>
            <person name="Hemphill L."/>
            <person name="Shang Y."/>
            <person name="Youmans B."/>
            <person name="Ayvaz T."/>
            <person name="Ross M."/>
            <person name="Santibanez J."/>
            <person name="Aqrawi P."/>
            <person name="Gross S."/>
            <person name="Joshi V."/>
            <person name="Fowler G."/>
            <person name="Nazareth L."/>
            <person name="Reid J."/>
            <person name="Worley K."/>
            <person name="Petrosino J."/>
            <person name="Highlander S."/>
            <person name="Gibbs R."/>
        </authorList>
    </citation>
    <scope>NUCLEOTIDE SEQUENCE [LARGE SCALE GENOMIC DNA]</scope>
    <source>
        <strain evidence="7">DSM 15952 / CCUG 50447 / LMG 22039 / TP 1.5</strain>
    </source>
</reference>
<sequence length="79" mass="9476">MTQIKELIHMIYKVYYQETKERNPKREQTHALYIEAASDVDARQLVEDNTPYNIEFVQLLDGNHLAYEKEHADFQLTEF</sequence>
<dbReference type="GO" id="GO:0006351">
    <property type="term" value="P:DNA-templated transcription"/>
    <property type="evidence" value="ECO:0007669"/>
    <property type="project" value="UniProtKB-UniRule"/>
</dbReference>
<dbReference type="GO" id="GO:0000428">
    <property type="term" value="C:DNA-directed RNA polymerase complex"/>
    <property type="evidence" value="ECO:0007669"/>
    <property type="project" value="UniProtKB-KW"/>
</dbReference>
<gene>
    <name evidence="5" type="primary">rpoY</name>
    <name evidence="6" type="ORF">HMPREF9088_1814</name>
</gene>
<dbReference type="Pfam" id="PF07288">
    <property type="entry name" value="RpoY"/>
    <property type="match status" value="1"/>
</dbReference>
<organism evidence="6 7">
    <name type="scientific">Enterococcus italicus (strain DSM 15952 / CCUG 50447 / LMG 22039 / TP 1.5)</name>
    <dbReference type="NCBI Taxonomy" id="888064"/>
    <lineage>
        <taxon>Bacteria</taxon>
        <taxon>Bacillati</taxon>
        <taxon>Bacillota</taxon>
        <taxon>Bacilli</taxon>
        <taxon>Lactobacillales</taxon>
        <taxon>Enterococcaceae</taxon>
        <taxon>Enterococcus</taxon>
    </lineage>
</organism>
<dbReference type="EMBL" id="AEPV01000069">
    <property type="protein sequence ID" value="EFU73373.1"/>
    <property type="molecule type" value="Genomic_DNA"/>
</dbReference>
<evidence type="ECO:0000256" key="4">
    <source>
        <dbReference type="ARBA" id="ARBA00023163"/>
    </source>
</evidence>
<keyword evidence="4 5" id="KW-0804">Transcription</keyword>